<name>A0A0L0G5T4_9EUKA</name>
<dbReference type="Proteomes" id="UP000054560">
    <property type="component" value="Unassembled WGS sequence"/>
</dbReference>
<dbReference type="eggNOG" id="ENOG502S6FF">
    <property type="taxonomic scope" value="Eukaryota"/>
</dbReference>
<accession>A0A0L0G5T4</accession>
<reference evidence="1 2" key="1">
    <citation type="submission" date="2011-02" db="EMBL/GenBank/DDBJ databases">
        <title>The Genome Sequence of Sphaeroforma arctica JP610.</title>
        <authorList>
            <consortium name="The Broad Institute Genome Sequencing Platform"/>
            <person name="Russ C."/>
            <person name="Cuomo C."/>
            <person name="Young S.K."/>
            <person name="Zeng Q."/>
            <person name="Gargeya S."/>
            <person name="Alvarado L."/>
            <person name="Berlin A."/>
            <person name="Chapman S.B."/>
            <person name="Chen Z."/>
            <person name="Freedman E."/>
            <person name="Gellesch M."/>
            <person name="Goldberg J."/>
            <person name="Griggs A."/>
            <person name="Gujja S."/>
            <person name="Heilman E."/>
            <person name="Heiman D."/>
            <person name="Howarth C."/>
            <person name="Mehta T."/>
            <person name="Neiman D."/>
            <person name="Pearson M."/>
            <person name="Roberts A."/>
            <person name="Saif S."/>
            <person name="Shea T."/>
            <person name="Shenoy N."/>
            <person name="Sisk P."/>
            <person name="Stolte C."/>
            <person name="Sykes S."/>
            <person name="White J."/>
            <person name="Yandava C."/>
            <person name="Burger G."/>
            <person name="Gray M.W."/>
            <person name="Holland P.W.H."/>
            <person name="King N."/>
            <person name="Lang F.B.F."/>
            <person name="Roger A.J."/>
            <person name="Ruiz-Trillo I."/>
            <person name="Haas B."/>
            <person name="Nusbaum C."/>
            <person name="Birren B."/>
        </authorList>
    </citation>
    <scope>NUCLEOTIDE SEQUENCE [LARGE SCALE GENOMIC DNA]</scope>
    <source>
        <strain evidence="1 2">JP610</strain>
    </source>
</reference>
<gene>
    <name evidence="1" type="ORF">SARC_03385</name>
</gene>
<dbReference type="EMBL" id="KQ241767">
    <property type="protein sequence ID" value="KNC84392.1"/>
    <property type="molecule type" value="Genomic_DNA"/>
</dbReference>
<organism evidence="1 2">
    <name type="scientific">Sphaeroforma arctica JP610</name>
    <dbReference type="NCBI Taxonomy" id="667725"/>
    <lineage>
        <taxon>Eukaryota</taxon>
        <taxon>Ichthyosporea</taxon>
        <taxon>Ichthyophonida</taxon>
        <taxon>Sphaeroforma</taxon>
    </lineage>
</organism>
<dbReference type="AlphaFoldDB" id="A0A0L0G5T4"/>
<protein>
    <submittedName>
        <fullName evidence="1">Uncharacterized protein</fullName>
    </submittedName>
</protein>
<dbReference type="GeneID" id="25903889"/>
<evidence type="ECO:0000313" key="1">
    <source>
        <dbReference type="EMBL" id="KNC84392.1"/>
    </source>
</evidence>
<dbReference type="RefSeq" id="XP_014158294.1">
    <property type="nucleotide sequence ID" value="XM_014302819.1"/>
</dbReference>
<sequence>MDECEASDLYTSTYTYIHIIMAAKVDAKVVKACIKEGGKKGQDLCGMADLGSINFFNVVIDAAEGRDDYLDECMKGANMEVDAEAEDRKGGAHGLGKLFYSAGTDRLAFLCHVPAALSKEKDVTKEDWLNAVLASVDGKVTETISDELIRGEALKEGEKFPLKMRDTAINAGFAFLREKGLVLDDESSDDCDYAEAAGIEW</sequence>
<evidence type="ECO:0000313" key="2">
    <source>
        <dbReference type="Proteomes" id="UP000054560"/>
    </source>
</evidence>
<keyword evidence="2" id="KW-1185">Reference proteome</keyword>
<proteinExistence type="predicted"/>
<dbReference type="OrthoDB" id="249703at2759"/>